<dbReference type="OrthoDB" id="2133758at2759"/>
<comment type="caution">
    <text evidence="7">The sequence shown here is derived from an EMBL/GenBank/DDBJ whole genome shotgun (WGS) entry which is preliminary data.</text>
</comment>
<evidence type="ECO:0000256" key="6">
    <source>
        <dbReference type="SAM" id="Phobius"/>
    </source>
</evidence>
<keyword evidence="5 6" id="KW-0472">Membrane</keyword>
<reference evidence="7" key="1">
    <citation type="submission" date="2022-07" db="EMBL/GenBank/DDBJ databases">
        <title>Phylogenomic reconstructions and comparative analyses of Kickxellomycotina fungi.</title>
        <authorList>
            <person name="Reynolds N.K."/>
            <person name="Stajich J.E."/>
            <person name="Barry K."/>
            <person name="Grigoriev I.V."/>
            <person name="Crous P."/>
            <person name="Smith M.E."/>
        </authorList>
    </citation>
    <scope>NUCLEOTIDE SEQUENCE</scope>
    <source>
        <strain evidence="7">CBS 109367</strain>
    </source>
</reference>
<name>A0A9W8L7L7_9FUNG</name>
<feature type="transmembrane region" description="Helical" evidence="6">
    <location>
        <begin position="128"/>
        <end position="148"/>
    </location>
</feature>
<keyword evidence="4 6" id="KW-1133">Transmembrane helix</keyword>
<evidence type="ECO:0000256" key="1">
    <source>
        <dbReference type="ARBA" id="ARBA00004141"/>
    </source>
</evidence>
<gene>
    <name evidence="7" type="ORF">IWW39_000248</name>
</gene>
<keyword evidence="3 6" id="KW-0812">Transmembrane</keyword>
<dbReference type="InterPro" id="IPR012506">
    <property type="entry name" value="TMEM86B-like"/>
</dbReference>
<dbReference type="GO" id="GO:0016020">
    <property type="term" value="C:membrane"/>
    <property type="evidence" value="ECO:0007669"/>
    <property type="project" value="UniProtKB-SubCell"/>
</dbReference>
<feature type="transmembrane region" description="Helical" evidence="6">
    <location>
        <begin position="100"/>
        <end position="121"/>
    </location>
</feature>
<protein>
    <recommendedName>
        <fullName evidence="9">YhhN-like protein</fullName>
    </recommendedName>
</protein>
<keyword evidence="8" id="KW-1185">Reference proteome</keyword>
<dbReference type="AlphaFoldDB" id="A0A9W8L7L7"/>
<feature type="transmembrane region" description="Helical" evidence="6">
    <location>
        <begin position="75"/>
        <end position="94"/>
    </location>
</feature>
<evidence type="ECO:0008006" key="9">
    <source>
        <dbReference type="Google" id="ProtNLM"/>
    </source>
</evidence>
<evidence type="ECO:0000256" key="3">
    <source>
        <dbReference type="ARBA" id="ARBA00022692"/>
    </source>
</evidence>
<dbReference type="EMBL" id="JANBTX010000004">
    <property type="protein sequence ID" value="KAJ2691040.1"/>
    <property type="molecule type" value="Genomic_DNA"/>
</dbReference>
<proteinExistence type="inferred from homology"/>
<evidence type="ECO:0000256" key="5">
    <source>
        <dbReference type="ARBA" id="ARBA00023136"/>
    </source>
</evidence>
<dbReference type="PANTHER" id="PTHR31885">
    <property type="entry name" value="GH04784P"/>
    <property type="match status" value="1"/>
</dbReference>
<sequence>MARKISSVHWVAVVAIAVYLLAVVRQWTELKFLLKPTVTLLIAYPTKSGPSSGIFWGLLFSTLGDICLMIPREDMFVPGLLSFLVAHILYTVSFRNAPVGLSWTVVPFGAFAAAMMTALYPGVAKEEMVVQVGVVVYMLVISGMAYRASLSGNALLIVGTLLFCLSDSILAWDKFLHSYEWCEFGIMITYYAAQLCIAMVHS</sequence>
<feature type="transmembrane region" description="Helical" evidence="6">
    <location>
        <begin position="154"/>
        <end position="172"/>
    </location>
</feature>
<evidence type="ECO:0000256" key="4">
    <source>
        <dbReference type="ARBA" id="ARBA00022989"/>
    </source>
</evidence>
<dbReference type="Pfam" id="PF07947">
    <property type="entry name" value="YhhN"/>
    <property type="match status" value="1"/>
</dbReference>
<comment type="similarity">
    <text evidence="2">Belongs to the TMEM86 family.</text>
</comment>
<feature type="transmembrane region" description="Helical" evidence="6">
    <location>
        <begin position="7"/>
        <end position="28"/>
    </location>
</feature>
<dbReference type="Proteomes" id="UP001151516">
    <property type="component" value="Unassembled WGS sequence"/>
</dbReference>
<evidence type="ECO:0000313" key="8">
    <source>
        <dbReference type="Proteomes" id="UP001151516"/>
    </source>
</evidence>
<dbReference type="PANTHER" id="PTHR31885:SF6">
    <property type="entry name" value="GH04784P"/>
    <property type="match status" value="1"/>
</dbReference>
<comment type="subcellular location">
    <subcellularLocation>
        <location evidence="1">Membrane</location>
        <topology evidence="1">Multi-pass membrane protein</topology>
    </subcellularLocation>
</comment>
<evidence type="ECO:0000313" key="7">
    <source>
        <dbReference type="EMBL" id="KAJ2691040.1"/>
    </source>
</evidence>
<evidence type="ECO:0000256" key="2">
    <source>
        <dbReference type="ARBA" id="ARBA00007375"/>
    </source>
</evidence>
<accession>A0A9W8L7L7</accession>
<dbReference type="GO" id="GO:0016787">
    <property type="term" value="F:hydrolase activity"/>
    <property type="evidence" value="ECO:0007669"/>
    <property type="project" value="TreeGrafter"/>
</dbReference>
<organism evidence="7 8">
    <name type="scientific">Coemansia spiralis</name>
    <dbReference type="NCBI Taxonomy" id="417178"/>
    <lineage>
        <taxon>Eukaryota</taxon>
        <taxon>Fungi</taxon>
        <taxon>Fungi incertae sedis</taxon>
        <taxon>Zoopagomycota</taxon>
        <taxon>Kickxellomycotina</taxon>
        <taxon>Kickxellomycetes</taxon>
        <taxon>Kickxellales</taxon>
        <taxon>Kickxellaceae</taxon>
        <taxon>Coemansia</taxon>
    </lineage>
</organism>